<reference evidence="2 3" key="1">
    <citation type="submission" date="2021-06" db="EMBL/GenBank/DDBJ databases">
        <title>Whole genome sequences of Flavobacterium sp. KK2020170 and assembly.</title>
        <authorList>
            <person name="Kitahara K."/>
            <person name="Miyoshi S."/>
            <person name="Uesaka K."/>
        </authorList>
    </citation>
    <scope>NUCLEOTIDE SEQUENCE [LARGE SCALE GENOMIC DNA]</scope>
    <source>
        <strain evidence="2 3">KK2020170</strain>
    </source>
</reference>
<keyword evidence="3" id="KW-1185">Reference proteome</keyword>
<dbReference type="Proteomes" id="UP000825258">
    <property type="component" value="Chromosome"/>
</dbReference>
<gene>
    <name evidence="2" type="ORF">KK2020170_17570</name>
</gene>
<accession>A0ABN6HWV6</accession>
<feature type="chain" id="PRO_5045744849" evidence="1">
    <location>
        <begin position="24"/>
        <end position="298"/>
    </location>
</feature>
<evidence type="ECO:0000313" key="3">
    <source>
        <dbReference type="Proteomes" id="UP000825258"/>
    </source>
</evidence>
<evidence type="ECO:0000313" key="2">
    <source>
        <dbReference type="EMBL" id="BCY28889.1"/>
    </source>
</evidence>
<feature type="signal peptide" evidence="1">
    <location>
        <begin position="1"/>
        <end position="23"/>
    </location>
</feature>
<organism evidence="2 3">
    <name type="scientific">Flavobacterium okayamense</name>
    <dbReference type="NCBI Taxonomy" id="2830782"/>
    <lineage>
        <taxon>Bacteria</taxon>
        <taxon>Pseudomonadati</taxon>
        <taxon>Bacteroidota</taxon>
        <taxon>Flavobacteriia</taxon>
        <taxon>Flavobacteriales</taxon>
        <taxon>Flavobacteriaceae</taxon>
        <taxon>Flavobacterium</taxon>
    </lineage>
</organism>
<evidence type="ECO:0000256" key="1">
    <source>
        <dbReference type="SAM" id="SignalP"/>
    </source>
</evidence>
<sequence length="298" mass="35212">MRFRLMRKSILLVIVCFSCLSFSQEIPVPIAEGVITITTNQRIPFKKLRKEGLEIVFYNILTRSDYRYLPNTIKKIEDKELNILYINPKFKNEPNIREKYIPLISRLFKPEYPEGIYFTKEDFINKTPSNELVLLGDKNEPYRDDNIVICEEPFFYYKETQKKVKNVFAVSHNGFLYFQIKAILNNRNKTDRAQRNDYPQSFVRVKSGGDNYFYVESELINLWAESLTFAATGNYALAESLSNTKGIVWDFKNKEFNIFKNCEDFNNFIKSIDSQLAKKCETQQPNIKWVREVIEKIK</sequence>
<keyword evidence="1" id="KW-0732">Signal</keyword>
<name>A0ABN6HWV6_9FLAO</name>
<dbReference type="EMBL" id="AP024749">
    <property type="protein sequence ID" value="BCY28889.1"/>
    <property type="molecule type" value="Genomic_DNA"/>
</dbReference>
<proteinExistence type="predicted"/>
<protein>
    <submittedName>
        <fullName evidence="2">Uncharacterized protein</fullName>
    </submittedName>
</protein>